<protein>
    <submittedName>
        <fullName evidence="1">PIR protein</fullName>
    </submittedName>
</protein>
<dbReference type="VEuPathDB" id="PlasmoDB:PocGH01_00167000"/>
<dbReference type="AlphaFoldDB" id="A0A1D3JE34"/>
<name>A0A1D3JE34_PLAOA</name>
<dbReference type="VEuPathDB" id="PlasmoDB:POWCR01_130055000"/>
<proteinExistence type="predicted"/>
<dbReference type="EMBL" id="FLRI01000293">
    <property type="protein sequence ID" value="SBT84031.1"/>
    <property type="molecule type" value="Genomic_DNA"/>
</dbReference>
<organism evidence="1 2">
    <name type="scientific">Plasmodium ovale</name>
    <name type="common">malaria parasite P. ovale</name>
    <dbReference type="NCBI Taxonomy" id="36330"/>
    <lineage>
        <taxon>Eukaryota</taxon>
        <taxon>Sar</taxon>
        <taxon>Alveolata</taxon>
        <taxon>Apicomplexa</taxon>
        <taxon>Aconoidasida</taxon>
        <taxon>Haemosporida</taxon>
        <taxon>Plasmodiidae</taxon>
        <taxon>Plasmodium</taxon>
        <taxon>Plasmodium (Plasmodium)</taxon>
    </lineage>
</organism>
<evidence type="ECO:0000313" key="2">
    <source>
        <dbReference type="Proteomes" id="UP000242942"/>
    </source>
</evidence>
<dbReference type="OrthoDB" id="384156at2759"/>
<sequence>MSDDYENNLPATSYFNYMNNESIKENEYAGNTFNLFMDSASPEIKTIGSLFYRNFSYLRYKGNEWDKRCSNLNYWLNLKKVKHREAHSNGHDDLWKPIEQLWAEIDDFRHPDFNCDRKHSNESSTNIEKRYALDRFCENRNYLKRKCEISISTKYEYDENCINLTKYVNKHYDIFLKQDKCLPDKRNSHDNDPFFISEDCSLYDMNKTFPEYIIQNREILEKNNTRKAIKFCSDLEKLSTHGTEGDELAPVTLEVTETPSQSSPQNNSLYGGLAFMGFFPALFYVYKFTSLGTWLRSRIMNSELALANKDDQESYNSIDDPSDIFLTNPENKEYFLGYKPA</sequence>
<dbReference type="Proteomes" id="UP000242942">
    <property type="component" value="Unassembled WGS sequence"/>
</dbReference>
<gene>
    <name evidence="1" type="primary">PocGH01_00167000</name>
    <name evidence="1" type="ORF">POCGH01_00167000</name>
</gene>
<keyword evidence="2" id="KW-1185">Reference proteome</keyword>
<accession>A0A1D3JE34</accession>
<reference evidence="1 2" key="1">
    <citation type="submission" date="2016-06" db="EMBL/GenBank/DDBJ databases">
        <authorList>
            <consortium name="Pathogen Informatics"/>
        </authorList>
    </citation>
    <scope>NUCLEOTIDE SEQUENCE [LARGE SCALE GENOMIC DNA]</scope>
    <source>
        <strain evidence="1">PocGH01</strain>
    </source>
</reference>
<evidence type="ECO:0000313" key="1">
    <source>
        <dbReference type="EMBL" id="SBT84031.1"/>
    </source>
</evidence>